<reference evidence="1 2" key="1">
    <citation type="journal article" date="2004" name="Proc. Natl. Acad. Sci. U.S.A.">
        <title>Structural flexibility in the Burkholderia mallei genome.</title>
        <authorList>
            <person name="Nierman W.C."/>
            <person name="DeShazer D."/>
            <person name="Kim H.S."/>
            <person name="Tettelin H."/>
            <person name="Nelson K.E."/>
            <person name="Feldblyum T."/>
            <person name="Ulrich R.L."/>
            <person name="Ronning C.M."/>
            <person name="Brinkac L.M."/>
            <person name="Daugherty S.C."/>
            <person name="Davidsen T.D."/>
            <person name="Deboy R.T."/>
            <person name="Dimitrov G."/>
            <person name="Dodson R.J."/>
            <person name="Durkin A.S."/>
            <person name="Gwinn M.L."/>
            <person name="Haft D.H."/>
            <person name="Khouri H."/>
            <person name="Kolonay J.F."/>
            <person name="Madupu R."/>
            <person name="Mohammoud Y."/>
            <person name="Nelson W.C."/>
            <person name="Radune D."/>
            <person name="Romero C.M."/>
            <person name="Sarria S."/>
            <person name="Selengut J."/>
            <person name="Shamblin C."/>
            <person name="Sullivan S.A."/>
            <person name="White O."/>
            <person name="Yu Y."/>
            <person name="Zafar N."/>
            <person name="Zhou L."/>
            <person name="Fraser C.M."/>
        </authorList>
    </citation>
    <scope>NUCLEOTIDE SEQUENCE [LARGE SCALE GENOMIC DNA]</scope>
    <source>
        <strain evidence="1 2">ATCC 23344</strain>
    </source>
</reference>
<name>A0A0H2WDW2_BURMA</name>
<dbReference type="KEGG" id="bma:BMA1127"/>
<protein>
    <submittedName>
        <fullName evidence="1">Uncharacterized protein</fullName>
    </submittedName>
</protein>
<sequence>MSAIVRDGPRHRPLPPLPDRRRAVAILFKTRSAREATMRA</sequence>
<gene>
    <name evidence="1" type="ordered locus">BMA1127</name>
</gene>
<keyword evidence="2" id="KW-1185">Reference proteome</keyword>
<dbReference type="Proteomes" id="UP000006693">
    <property type="component" value="Chromosome 1"/>
</dbReference>
<dbReference type="HOGENOM" id="CLU_3286215_0_0_4"/>
<proteinExistence type="predicted"/>
<dbReference type="EMBL" id="CP000010">
    <property type="protein sequence ID" value="AAU47400.1"/>
    <property type="molecule type" value="Genomic_DNA"/>
</dbReference>
<evidence type="ECO:0000313" key="1">
    <source>
        <dbReference type="EMBL" id="AAU47400.1"/>
    </source>
</evidence>
<organism evidence="1 2">
    <name type="scientific">Burkholderia mallei (strain ATCC 23344)</name>
    <dbReference type="NCBI Taxonomy" id="243160"/>
    <lineage>
        <taxon>Bacteria</taxon>
        <taxon>Pseudomonadati</taxon>
        <taxon>Pseudomonadota</taxon>
        <taxon>Betaproteobacteria</taxon>
        <taxon>Burkholderiales</taxon>
        <taxon>Burkholderiaceae</taxon>
        <taxon>Burkholderia</taxon>
        <taxon>pseudomallei group</taxon>
    </lineage>
</organism>
<accession>A0A0H2WDW2</accession>
<dbReference type="AlphaFoldDB" id="A0A0H2WDW2"/>
<evidence type="ECO:0000313" key="2">
    <source>
        <dbReference type="Proteomes" id="UP000006693"/>
    </source>
</evidence>